<dbReference type="OrthoDB" id="5973439at2759"/>
<dbReference type="Proteomes" id="UP000594262">
    <property type="component" value="Unplaced"/>
</dbReference>
<feature type="region of interest" description="Disordered" evidence="1">
    <location>
        <begin position="1428"/>
        <end position="1459"/>
    </location>
</feature>
<feature type="region of interest" description="Disordered" evidence="1">
    <location>
        <begin position="1534"/>
        <end position="1566"/>
    </location>
</feature>
<dbReference type="InterPro" id="IPR039991">
    <property type="entry name" value="SHOC1"/>
</dbReference>
<keyword evidence="3" id="KW-1185">Reference proteome</keyword>
<dbReference type="GO" id="GO:0000794">
    <property type="term" value="C:condensed nuclear chromosome"/>
    <property type="evidence" value="ECO:0007669"/>
    <property type="project" value="InterPro"/>
</dbReference>
<feature type="compositionally biased region" description="Polar residues" evidence="1">
    <location>
        <begin position="1441"/>
        <end position="1459"/>
    </location>
</feature>
<feature type="compositionally biased region" description="Low complexity" evidence="1">
    <location>
        <begin position="522"/>
        <end position="538"/>
    </location>
</feature>
<protein>
    <submittedName>
        <fullName evidence="2">Uncharacterized protein</fullName>
    </submittedName>
</protein>
<accession>A0A7M5V356</accession>
<evidence type="ECO:0000313" key="3">
    <source>
        <dbReference type="Proteomes" id="UP000594262"/>
    </source>
</evidence>
<dbReference type="PANTHER" id="PTHR35668">
    <property type="entry name" value="PROTEIN SHORTAGE IN CHIASMATA 1 ORTHOLOG"/>
    <property type="match status" value="1"/>
</dbReference>
<reference evidence="2" key="1">
    <citation type="submission" date="2021-01" db="UniProtKB">
        <authorList>
            <consortium name="EnsemblMetazoa"/>
        </authorList>
    </citation>
    <scope>IDENTIFICATION</scope>
</reference>
<feature type="region of interest" description="Disordered" evidence="1">
    <location>
        <begin position="513"/>
        <end position="538"/>
    </location>
</feature>
<feature type="region of interest" description="Disordered" evidence="1">
    <location>
        <begin position="975"/>
        <end position="994"/>
    </location>
</feature>
<dbReference type="Pfam" id="PF17825">
    <property type="entry name" value="DUF5587"/>
    <property type="match status" value="1"/>
</dbReference>
<feature type="compositionally biased region" description="Polar residues" evidence="1">
    <location>
        <begin position="1545"/>
        <end position="1566"/>
    </location>
</feature>
<evidence type="ECO:0000313" key="2">
    <source>
        <dbReference type="EnsemblMetazoa" id="CLYHEMP002758.1"/>
    </source>
</evidence>
<dbReference type="PANTHER" id="PTHR35668:SF1">
    <property type="entry name" value="PROTEIN SHORTAGE IN CHIASMATA 1 ORTHOLOG"/>
    <property type="match status" value="1"/>
</dbReference>
<proteinExistence type="predicted"/>
<organism evidence="2 3">
    <name type="scientific">Clytia hemisphaerica</name>
    <dbReference type="NCBI Taxonomy" id="252671"/>
    <lineage>
        <taxon>Eukaryota</taxon>
        <taxon>Metazoa</taxon>
        <taxon>Cnidaria</taxon>
        <taxon>Hydrozoa</taxon>
        <taxon>Hydroidolina</taxon>
        <taxon>Leptothecata</taxon>
        <taxon>Obeliida</taxon>
        <taxon>Clytiidae</taxon>
        <taxon>Clytia</taxon>
    </lineage>
</organism>
<feature type="compositionally biased region" description="Polar residues" evidence="1">
    <location>
        <begin position="681"/>
        <end position="704"/>
    </location>
</feature>
<evidence type="ECO:0000256" key="1">
    <source>
        <dbReference type="SAM" id="MobiDB-lite"/>
    </source>
</evidence>
<dbReference type="EnsemblMetazoa" id="CLYHEMT002758.1">
    <property type="protein sequence ID" value="CLYHEMP002758.1"/>
    <property type="gene ID" value="CLYHEMG002758"/>
</dbReference>
<dbReference type="GO" id="GO:0016887">
    <property type="term" value="F:ATP hydrolysis activity"/>
    <property type="evidence" value="ECO:0007669"/>
    <property type="project" value="InterPro"/>
</dbReference>
<name>A0A7M5V356_9CNID</name>
<dbReference type="GO" id="GO:0000712">
    <property type="term" value="P:resolution of meiotic recombination intermediates"/>
    <property type="evidence" value="ECO:0007669"/>
    <property type="project" value="InterPro"/>
</dbReference>
<sequence length="1709" mass="194788">MPTFLGKNFLELYTQERSSFFQQSLLTIPQYIECKTTLENIEDCIVFQDLKIETLDLNEEVEKFCDQQFKNATLKSDYNVDDESEITSKEKHETENLVSMDSDSDFAFFSSMESLTADGKEALDSIIDGSLCPPLVEKELSDMLLEDMLDEELVKESSSSSNLSLLKYLKPVRLKDPFCQLAVTVCKEQSQLETCLVEEETDAHNEEKEITFSFSKANNPEESEYLICDIVLDGFFPTIENVPLLPDVIKPDNLQELPALPDDDLAWKPTNVGNLIFDSDYNESVEVKVETEDVQKTQNMMDIFHEDFEELQLDSPMYGQRNDSVNVSTANTNDEFKTLFGSLEQINIDDKTAIAVISPTTEKQIMDRLSTSEKCYGDSLLMLLQEPNHEVAAPQKPLSFPALPTIEVQFDKQIEKYLQWDPLQNSKAEIAKSTKLVEFERLVVADVEHIDDPKNVFEEHLKKFNWDIDDTEGEQMVSEWKAFQPIKCLKHITNIKEQAKQPIKTAKDLLATHKKEDPSVPGKPKLPSLQPPKKLNSKSFRNDTEKIAAVLKASTPLPSVHRVKLSKGLLAESPLEAFMMLKKGHKPLVMSTPNHTKCENLSSKHNGVQVSRKIGIVSPVAASTSNINNNRAVKKVRPFIPDTVSTICPDTTMKKQNLNDQETPAPQHDCIVTKSHKGDTSAGSISSNNSLVPGYINTTPNQPKKPTKSLPRKYDVVLSEHFMDILLWLAKDSSPMVEFLKEKHCLRPDVDILSFTADQARFLCKEDENKRSKGLQVDKDVTCGLICLHALTHTVELITHCSLPTACGVLKSFNQSHNVILRNCLEPIRKSLLSLHTKNDQRMIYHTKFVTIKEMIQKYIQKNDAAKTLILIGRYFNKIAPELVAYLRLSKEFRVNYYPDRNANEQQFMETFTTCNVILAEECEDLASCPWKFFDHVIQYEFRVESSWHEMAFECNSLLGFTMLDVLQSIEVTEEKKDHDAQEPVSKQPKLDKNPPMLSNILKLSQTTIICCDQVTQRKELLTELENKNNIQMSPKSYHSIEMPGCQQPDLLVSPTTGIVLLFNDEMKMETCLEKILAMSMKCQHSHVIFDMTPSKNEKHSFNIEQMTSLLSSLKSPTLKLWYTFNTVDMGRLIRRISDSCGSWNSSKEWDASRWVDEGLSKEERFMVCYPFINLICAQMFLQKGKIKHLLTSSLKSLQAHYTAIPSHILQSFYTANHQQATIIGDNSGTFNIVGDLPSRDEPQDKNQLYDRGGINTEYNQPKSSVPLEDLLNLDNNNANQDHFTGNVNERNARHFELFQNLENHQTLQNPSSKMINLQNPLKTRESVCLEKINAPSDHYTNTGAITENAGHNGERSSGYFPSNVNVADFHNPPIQRRRSSNEFNQHQNSFPNVTRVHRDLEPPNQHNQNSFGIKNTNKSELISSYQTTSNHNFGGKKPSNDYNDIQQQGPSSLTETFNNHNKLQDHQTKSTQYQSCSNLINPTERRLSSQGSSRVTKVSDHQVIQSLSSRYESCSNFNKLVADFERIQRGDDHLHQEPSSSSSFINQESNYRSHHQSNQPSSSRHTQFLAHDFDSNSPGSTNEFSAHFRQSLLQQQNNLQQLNPRSQQQQHYNQKLSMEKGFNSSSQMFNKENWNTSRHYQVDSRARQVGRSIPFQNLNRSINNRPVADFNKSMLTDDDSDDLPNKKRKLAFEKVPGATNGQTRLTFK</sequence>
<feature type="region of interest" description="Disordered" evidence="1">
    <location>
        <begin position="676"/>
        <end position="709"/>
    </location>
</feature>
<dbReference type="GO" id="GO:0003697">
    <property type="term" value="F:single-stranded DNA binding"/>
    <property type="evidence" value="ECO:0007669"/>
    <property type="project" value="TreeGrafter"/>
</dbReference>